<dbReference type="EMBL" id="JAPMOS010000058">
    <property type="protein sequence ID" value="KAJ4456911.1"/>
    <property type="molecule type" value="Genomic_DNA"/>
</dbReference>
<dbReference type="Gene3D" id="3.10.450.50">
    <property type="match status" value="1"/>
</dbReference>
<evidence type="ECO:0000313" key="3">
    <source>
        <dbReference type="Proteomes" id="UP001141327"/>
    </source>
</evidence>
<organism evidence="2 3">
    <name type="scientific">Paratrimastix pyriformis</name>
    <dbReference type="NCBI Taxonomy" id="342808"/>
    <lineage>
        <taxon>Eukaryota</taxon>
        <taxon>Metamonada</taxon>
        <taxon>Preaxostyla</taxon>
        <taxon>Paratrimastigidae</taxon>
        <taxon>Paratrimastix</taxon>
    </lineage>
</organism>
<keyword evidence="3" id="KW-1185">Reference proteome</keyword>
<comment type="caution">
    <text evidence="2">The sequence shown here is derived from an EMBL/GenBank/DDBJ whole genome shotgun (WGS) entry which is preliminary data.</text>
</comment>
<dbReference type="Pfam" id="PF13474">
    <property type="entry name" value="SnoaL_3"/>
    <property type="match status" value="1"/>
</dbReference>
<gene>
    <name evidence="2" type="ORF">PAPYR_7726</name>
</gene>
<dbReference type="InterPro" id="IPR037401">
    <property type="entry name" value="SnoaL-like"/>
</dbReference>
<dbReference type="Proteomes" id="UP001141327">
    <property type="component" value="Unassembled WGS sequence"/>
</dbReference>
<feature type="domain" description="SnoaL-like" evidence="1">
    <location>
        <begin position="27"/>
        <end position="148"/>
    </location>
</feature>
<dbReference type="SUPFAM" id="SSF54427">
    <property type="entry name" value="NTF2-like"/>
    <property type="match status" value="1"/>
</dbReference>
<protein>
    <recommendedName>
        <fullName evidence="1">SnoaL-like domain-containing protein</fullName>
    </recommendedName>
</protein>
<name>A0ABQ8UCB4_9EUKA</name>
<evidence type="ECO:0000313" key="2">
    <source>
        <dbReference type="EMBL" id="KAJ4456911.1"/>
    </source>
</evidence>
<proteinExistence type="predicted"/>
<accession>A0ABQ8UCB4</accession>
<sequence>MRTLMPLFSLPVSLSPRGLAERHVREANEKFVDALNNLFTKHGNLSTIDHVWSHGPHVTLMSPFNNEIITGWTNIRAQYEKELQAGLRGRVSVSALSVQVLGDDAAFVTGIVTSDKLRNKKGEPIKLGLRTTSVFAKEGGDWVLVHHHTDLGEDIRAKVPEMQCGPLGCPKTNKKPVVSPTPANSTAACPPAKKAHKSHKKNQVPLDATNCTCYTDHLGRTYSFTTH</sequence>
<evidence type="ECO:0000259" key="1">
    <source>
        <dbReference type="Pfam" id="PF13474"/>
    </source>
</evidence>
<reference evidence="2" key="1">
    <citation type="journal article" date="2022" name="bioRxiv">
        <title>Genomics of Preaxostyla Flagellates Illuminates Evolutionary Transitions and the Path Towards Mitochondrial Loss.</title>
        <authorList>
            <person name="Novak L.V.F."/>
            <person name="Treitli S.C."/>
            <person name="Pyrih J."/>
            <person name="Halakuc P."/>
            <person name="Pipaliya S.V."/>
            <person name="Vacek V."/>
            <person name="Brzon O."/>
            <person name="Soukal P."/>
            <person name="Eme L."/>
            <person name="Dacks J.B."/>
            <person name="Karnkowska A."/>
            <person name="Elias M."/>
            <person name="Hampl V."/>
        </authorList>
    </citation>
    <scope>NUCLEOTIDE SEQUENCE</scope>
    <source>
        <strain evidence="2">RCP-MX</strain>
    </source>
</reference>
<dbReference type="InterPro" id="IPR032710">
    <property type="entry name" value="NTF2-like_dom_sf"/>
</dbReference>